<protein>
    <recommendedName>
        <fullName evidence="4">DUF3887 domain-containing protein</fullName>
    </recommendedName>
</protein>
<evidence type="ECO:0000313" key="2">
    <source>
        <dbReference type="EMBL" id="OTQ53624.1"/>
    </source>
</evidence>
<name>A0A242NXM0_9GAMM</name>
<dbReference type="Proteomes" id="UP000194968">
    <property type="component" value="Unassembled WGS sequence"/>
</dbReference>
<gene>
    <name evidence="2" type="ORF">B6D06_00730</name>
</gene>
<reference evidence="2 3" key="1">
    <citation type="submission" date="2017-03" db="EMBL/GenBank/DDBJ databases">
        <title>Comparative genomics of honeybee gut symbionts reveal geographically distinct and subgroup specific antibiotic resistance.</title>
        <authorList>
            <person name="Ludvigsen J."/>
            <person name="Porcellato D."/>
            <person name="Labee-Lund T.M."/>
            <person name="Amdam G.V."/>
            <person name="Rudi K."/>
        </authorList>
    </citation>
    <scope>NUCLEOTIDE SEQUENCE [LARGE SCALE GENOMIC DNA]</scope>
    <source>
        <strain evidence="2 3">A-4-12</strain>
    </source>
</reference>
<comment type="caution">
    <text evidence="2">The sequence shown here is derived from an EMBL/GenBank/DDBJ whole genome shotgun (WGS) entry which is preliminary data.</text>
</comment>
<dbReference type="EMBL" id="NASK01000054">
    <property type="protein sequence ID" value="OTQ53624.1"/>
    <property type="molecule type" value="Genomic_DNA"/>
</dbReference>
<proteinExistence type="predicted"/>
<dbReference type="AlphaFoldDB" id="A0A242NXM0"/>
<accession>A0A242NXM0</accession>
<evidence type="ECO:0008006" key="4">
    <source>
        <dbReference type="Google" id="ProtNLM"/>
    </source>
</evidence>
<evidence type="ECO:0000256" key="1">
    <source>
        <dbReference type="SAM" id="SignalP"/>
    </source>
</evidence>
<keyword evidence="1" id="KW-0732">Signal</keyword>
<sequence>MKKLLIVIVVSMLSFTAIAGESKNRLPECNSNEIMPKLLDAFLDAIKNKLIAEEKGYIDYKVLRENIFVMRGLLSFIDLKEVNSSSGKEDENRVCTAKLVFNGQTNEQSQIKFEINEGLYNNGFIIDILSF</sequence>
<organism evidence="2 3">
    <name type="scientific">Gilliamella apis</name>
    <dbReference type="NCBI Taxonomy" id="1970738"/>
    <lineage>
        <taxon>Bacteria</taxon>
        <taxon>Pseudomonadati</taxon>
        <taxon>Pseudomonadota</taxon>
        <taxon>Gammaproteobacteria</taxon>
        <taxon>Orbales</taxon>
        <taxon>Orbaceae</taxon>
        <taxon>Gilliamella</taxon>
    </lineage>
</organism>
<dbReference type="RefSeq" id="WP_086319841.1">
    <property type="nucleotide sequence ID" value="NZ_NASD01000043.1"/>
</dbReference>
<feature type="chain" id="PRO_5012828567" description="DUF3887 domain-containing protein" evidence="1">
    <location>
        <begin position="20"/>
        <end position="131"/>
    </location>
</feature>
<evidence type="ECO:0000313" key="3">
    <source>
        <dbReference type="Proteomes" id="UP000194968"/>
    </source>
</evidence>
<feature type="signal peptide" evidence="1">
    <location>
        <begin position="1"/>
        <end position="19"/>
    </location>
</feature>